<dbReference type="GeneID" id="34464225"/>
<name>A0A1L9VEL0_ASPGL</name>
<evidence type="ECO:0000313" key="3">
    <source>
        <dbReference type="Proteomes" id="UP000184300"/>
    </source>
</evidence>
<dbReference type="AlphaFoldDB" id="A0A1L9VEL0"/>
<accession>A0A1L9VEL0</accession>
<dbReference type="Proteomes" id="UP000184300">
    <property type="component" value="Unassembled WGS sequence"/>
</dbReference>
<keyword evidence="3" id="KW-1185">Reference proteome</keyword>
<evidence type="ECO:0000313" key="2">
    <source>
        <dbReference type="EMBL" id="OJJ82388.1"/>
    </source>
</evidence>
<dbReference type="RefSeq" id="XP_022399086.1">
    <property type="nucleotide sequence ID" value="XM_022547964.1"/>
</dbReference>
<dbReference type="VEuPathDB" id="FungiDB:ASPGLDRAFT_534024"/>
<dbReference type="OrthoDB" id="5416097at2759"/>
<dbReference type="EMBL" id="KV878902">
    <property type="protein sequence ID" value="OJJ82388.1"/>
    <property type="molecule type" value="Genomic_DNA"/>
</dbReference>
<organism evidence="2 3">
    <name type="scientific">Aspergillus glaucus CBS 516.65</name>
    <dbReference type="NCBI Taxonomy" id="1160497"/>
    <lineage>
        <taxon>Eukaryota</taxon>
        <taxon>Fungi</taxon>
        <taxon>Dikarya</taxon>
        <taxon>Ascomycota</taxon>
        <taxon>Pezizomycotina</taxon>
        <taxon>Eurotiomycetes</taxon>
        <taxon>Eurotiomycetidae</taxon>
        <taxon>Eurotiales</taxon>
        <taxon>Aspergillaceae</taxon>
        <taxon>Aspergillus</taxon>
        <taxon>Aspergillus subgen. Aspergillus</taxon>
    </lineage>
</organism>
<proteinExistence type="predicted"/>
<gene>
    <name evidence="2" type="ORF">ASPGLDRAFT_534024</name>
</gene>
<evidence type="ECO:0000259" key="1">
    <source>
        <dbReference type="Pfam" id="PF13391"/>
    </source>
</evidence>
<protein>
    <recommendedName>
        <fullName evidence="1">HNH nuclease domain-containing protein</fullName>
    </recommendedName>
</protein>
<sequence>MAEHLTSLKSLKWVLLEEFWSDEDIQSWQQTLLTPSKIEIPQNLITMDKTVHAAWDNYTFALKHIQTTPDQKTMELEFHWLHIRPRGTGLISLLEMPDLPPNNFSGRGNLRFWDCLTERKICSGDTVVLRTEDPDKFPLPSEELLKMQWHLNRVAALSGASEVLDFHRQEDNPFTVH</sequence>
<feature type="domain" description="HNH nuclease" evidence="1">
    <location>
        <begin position="26"/>
        <end position="62"/>
    </location>
</feature>
<dbReference type="Pfam" id="PF13391">
    <property type="entry name" value="HNH_2"/>
    <property type="match status" value="1"/>
</dbReference>
<dbReference type="InterPro" id="IPR003615">
    <property type="entry name" value="HNH_nuc"/>
</dbReference>
<reference evidence="3" key="1">
    <citation type="journal article" date="2017" name="Genome Biol.">
        <title>Comparative genomics reveals high biological diversity and specific adaptations in the industrially and medically important fungal genus Aspergillus.</title>
        <authorList>
            <person name="de Vries R.P."/>
            <person name="Riley R."/>
            <person name="Wiebenga A."/>
            <person name="Aguilar-Osorio G."/>
            <person name="Amillis S."/>
            <person name="Uchima C.A."/>
            <person name="Anderluh G."/>
            <person name="Asadollahi M."/>
            <person name="Askin M."/>
            <person name="Barry K."/>
            <person name="Battaglia E."/>
            <person name="Bayram O."/>
            <person name="Benocci T."/>
            <person name="Braus-Stromeyer S.A."/>
            <person name="Caldana C."/>
            <person name="Canovas D."/>
            <person name="Cerqueira G.C."/>
            <person name="Chen F."/>
            <person name="Chen W."/>
            <person name="Choi C."/>
            <person name="Clum A."/>
            <person name="Dos Santos R.A."/>
            <person name="Damasio A.R."/>
            <person name="Diallinas G."/>
            <person name="Emri T."/>
            <person name="Fekete E."/>
            <person name="Flipphi M."/>
            <person name="Freyberg S."/>
            <person name="Gallo A."/>
            <person name="Gournas C."/>
            <person name="Habgood R."/>
            <person name="Hainaut M."/>
            <person name="Harispe M.L."/>
            <person name="Henrissat B."/>
            <person name="Hilden K.S."/>
            <person name="Hope R."/>
            <person name="Hossain A."/>
            <person name="Karabika E."/>
            <person name="Karaffa L."/>
            <person name="Karanyi Z."/>
            <person name="Krasevec N."/>
            <person name="Kuo A."/>
            <person name="Kusch H."/>
            <person name="LaButti K."/>
            <person name="Lagendijk E.L."/>
            <person name="Lapidus A."/>
            <person name="Levasseur A."/>
            <person name="Lindquist E."/>
            <person name="Lipzen A."/>
            <person name="Logrieco A.F."/>
            <person name="MacCabe A."/>
            <person name="Maekelae M.R."/>
            <person name="Malavazi I."/>
            <person name="Melin P."/>
            <person name="Meyer V."/>
            <person name="Mielnichuk N."/>
            <person name="Miskei M."/>
            <person name="Molnar A.P."/>
            <person name="Mule G."/>
            <person name="Ngan C.Y."/>
            <person name="Orejas M."/>
            <person name="Orosz E."/>
            <person name="Ouedraogo J.P."/>
            <person name="Overkamp K.M."/>
            <person name="Park H.-S."/>
            <person name="Perrone G."/>
            <person name="Piumi F."/>
            <person name="Punt P.J."/>
            <person name="Ram A.F."/>
            <person name="Ramon A."/>
            <person name="Rauscher S."/>
            <person name="Record E."/>
            <person name="Riano-Pachon D.M."/>
            <person name="Robert V."/>
            <person name="Roehrig J."/>
            <person name="Ruller R."/>
            <person name="Salamov A."/>
            <person name="Salih N.S."/>
            <person name="Samson R.A."/>
            <person name="Sandor E."/>
            <person name="Sanguinetti M."/>
            <person name="Schuetze T."/>
            <person name="Sepcic K."/>
            <person name="Shelest E."/>
            <person name="Sherlock G."/>
            <person name="Sophianopoulou V."/>
            <person name="Squina F.M."/>
            <person name="Sun H."/>
            <person name="Susca A."/>
            <person name="Todd R.B."/>
            <person name="Tsang A."/>
            <person name="Unkles S.E."/>
            <person name="van de Wiele N."/>
            <person name="van Rossen-Uffink D."/>
            <person name="Oliveira J.V."/>
            <person name="Vesth T.C."/>
            <person name="Visser J."/>
            <person name="Yu J.-H."/>
            <person name="Zhou M."/>
            <person name="Andersen M.R."/>
            <person name="Archer D.B."/>
            <person name="Baker S.E."/>
            <person name="Benoit I."/>
            <person name="Brakhage A.A."/>
            <person name="Braus G.H."/>
            <person name="Fischer R."/>
            <person name="Frisvad J.C."/>
            <person name="Goldman G.H."/>
            <person name="Houbraken J."/>
            <person name="Oakley B."/>
            <person name="Pocsi I."/>
            <person name="Scazzocchio C."/>
            <person name="Seiboth B."/>
            <person name="vanKuyk P.A."/>
            <person name="Wortman J."/>
            <person name="Dyer P.S."/>
            <person name="Grigoriev I.V."/>
        </authorList>
    </citation>
    <scope>NUCLEOTIDE SEQUENCE [LARGE SCALE GENOMIC DNA]</scope>
    <source>
        <strain evidence="3">CBS 516.65</strain>
    </source>
</reference>